<evidence type="ECO:0000256" key="1">
    <source>
        <dbReference type="ARBA" id="ARBA00007957"/>
    </source>
</evidence>
<evidence type="ECO:0000256" key="2">
    <source>
        <dbReference type="ARBA" id="ARBA00022491"/>
    </source>
</evidence>
<dbReference type="AlphaFoldDB" id="A0A3B1E7D1"/>
<dbReference type="InterPro" id="IPR036390">
    <property type="entry name" value="WH_DNA-bd_sf"/>
</dbReference>
<dbReference type="EMBL" id="UOGK01000251">
    <property type="protein sequence ID" value="VAX39497.1"/>
    <property type="molecule type" value="Genomic_DNA"/>
</dbReference>
<evidence type="ECO:0000313" key="7">
    <source>
        <dbReference type="EMBL" id="VAX39497.1"/>
    </source>
</evidence>
<dbReference type="InterPro" id="IPR043135">
    <property type="entry name" value="Fur_C"/>
</dbReference>
<dbReference type="SUPFAM" id="SSF46785">
    <property type="entry name" value="Winged helix' DNA-binding domain"/>
    <property type="match status" value="1"/>
</dbReference>
<keyword evidence="5" id="KW-0238">DNA-binding</keyword>
<sequence>MPAERQTKQQVAIERAITASMRPLSPGEVLAQARRTSPTVSLATVYRTLKRLESEGAIARVEIPGHPTRFESHHAASTHHHHFLCRVCDRVFDIPGCAQGVESLAPAGFVVDSHEIVLFGTCERCGEAV</sequence>
<dbReference type="GO" id="GO:0000976">
    <property type="term" value="F:transcription cis-regulatory region binding"/>
    <property type="evidence" value="ECO:0007669"/>
    <property type="project" value="TreeGrafter"/>
</dbReference>
<dbReference type="Pfam" id="PF01475">
    <property type="entry name" value="FUR"/>
    <property type="match status" value="1"/>
</dbReference>
<protein>
    <recommendedName>
        <fullName evidence="8">Transcriptional repressor</fullName>
    </recommendedName>
</protein>
<gene>
    <name evidence="7" type="ORF">MNBD_PLANCTO03-2089</name>
</gene>
<reference evidence="7" key="1">
    <citation type="submission" date="2018-06" db="EMBL/GenBank/DDBJ databases">
        <authorList>
            <person name="Zhirakovskaya E."/>
        </authorList>
    </citation>
    <scope>NUCLEOTIDE SEQUENCE</scope>
</reference>
<evidence type="ECO:0008006" key="8">
    <source>
        <dbReference type="Google" id="ProtNLM"/>
    </source>
</evidence>
<dbReference type="Gene3D" id="1.10.10.10">
    <property type="entry name" value="Winged helix-like DNA-binding domain superfamily/Winged helix DNA-binding domain"/>
    <property type="match status" value="1"/>
</dbReference>
<name>A0A3B1E7D1_9ZZZZ</name>
<dbReference type="GO" id="GO:1900376">
    <property type="term" value="P:regulation of secondary metabolite biosynthetic process"/>
    <property type="evidence" value="ECO:0007669"/>
    <property type="project" value="TreeGrafter"/>
</dbReference>
<dbReference type="GO" id="GO:0008270">
    <property type="term" value="F:zinc ion binding"/>
    <property type="evidence" value="ECO:0007669"/>
    <property type="project" value="TreeGrafter"/>
</dbReference>
<proteinExistence type="inferred from homology"/>
<dbReference type="PANTHER" id="PTHR33202:SF22">
    <property type="entry name" value="HYDROGEN PEROXIDE SENSITIVE REPRESSOR"/>
    <property type="match status" value="1"/>
</dbReference>
<evidence type="ECO:0000256" key="6">
    <source>
        <dbReference type="ARBA" id="ARBA00023163"/>
    </source>
</evidence>
<keyword evidence="4" id="KW-0805">Transcription regulation</keyword>
<keyword evidence="6" id="KW-0804">Transcription</keyword>
<keyword evidence="3" id="KW-0862">Zinc</keyword>
<dbReference type="CDD" id="cd07153">
    <property type="entry name" value="Fur_like"/>
    <property type="match status" value="1"/>
</dbReference>
<organism evidence="7">
    <name type="scientific">hydrothermal vent metagenome</name>
    <dbReference type="NCBI Taxonomy" id="652676"/>
    <lineage>
        <taxon>unclassified sequences</taxon>
        <taxon>metagenomes</taxon>
        <taxon>ecological metagenomes</taxon>
    </lineage>
</organism>
<keyword evidence="2" id="KW-0678">Repressor</keyword>
<dbReference type="GO" id="GO:0045892">
    <property type="term" value="P:negative regulation of DNA-templated transcription"/>
    <property type="evidence" value="ECO:0007669"/>
    <property type="project" value="TreeGrafter"/>
</dbReference>
<dbReference type="InterPro" id="IPR002481">
    <property type="entry name" value="FUR"/>
</dbReference>
<dbReference type="PANTHER" id="PTHR33202">
    <property type="entry name" value="ZINC UPTAKE REGULATION PROTEIN"/>
    <property type="match status" value="1"/>
</dbReference>
<dbReference type="Gene3D" id="3.30.1490.190">
    <property type="match status" value="1"/>
</dbReference>
<dbReference type="GO" id="GO:0003700">
    <property type="term" value="F:DNA-binding transcription factor activity"/>
    <property type="evidence" value="ECO:0007669"/>
    <property type="project" value="InterPro"/>
</dbReference>
<dbReference type="InterPro" id="IPR036388">
    <property type="entry name" value="WH-like_DNA-bd_sf"/>
</dbReference>
<comment type="similarity">
    <text evidence="1">Belongs to the Fur family.</text>
</comment>
<evidence type="ECO:0000256" key="5">
    <source>
        <dbReference type="ARBA" id="ARBA00023125"/>
    </source>
</evidence>
<evidence type="ECO:0000256" key="4">
    <source>
        <dbReference type="ARBA" id="ARBA00023015"/>
    </source>
</evidence>
<accession>A0A3B1E7D1</accession>
<evidence type="ECO:0000256" key="3">
    <source>
        <dbReference type="ARBA" id="ARBA00022833"/>
    </source>
</evidence>